<reference evidence="4 5" key="1">
    <citation type="submission" date="2020-08" db="EMBL/GenBank/DDBJ databases">
        <title>Genomic Encyclopedia of Type Strains, Phase IV (KMG-IV): sequencing the most valuable type-strain genomes for metagenomic binning, comparative biology and taxonomic classification.</title>
        <authorList>
            <person name="Goeker M."/>
        </authorList>
    </citation>
    <scope>NUCLEOTIDE SEQUENCE [LARGE SCALE GENOMIC DNA]</scope>
    <source>
        <strain evidence="4 5">DSM 25799</strain>
    </source>
</reference>
<gene>
    <name evidence="4" type="ORF">HNQ47_001645</name>
</gene>
<dbReference type="InterPro" id="IPR024654">
    <property type="entry name" value="Calcineurin-like_PHP_lpxH"/>
</dbReference>
<keyword evidence="5" id="KW-1185">Reference proteome</keyword>
<sequence length="156" mass="18048">MKIIVASDSHGRNDILDRIQEQNPDADLYLHCGDLEDDPIRYPMWTFVQGNNDFFGTFARQRVIPVLGHKILLIHSDRCSYFHREAHLSRMAKMESCDIVCYGHTHVSHIEVLDQVFLLNPGSVAWPRDGRAPSYAVLDLDYTRFSARLVFEDEWA</sequence>
<name>A0A7W8FXD8_9FIRM</name>
<comment type="similarity">
    <text evidence="1 2">Belongs to the metallophosphoesterase superfamily. YfcE family.</text>
</comment>
<evidence type="ECO:0000259" key="3">
    <source>
        <dbReference type="Pfam" id="PF12850"/>
    </source>
</evidence>
<protein>
    <recommendedName>
        <fullName evidence="2">Phosphoesterase</fullName>
        <ecNumber evidence="2">3.1.4.-</ecNumber>
    </recommendedName>
</protein>
<evidence type="ECO:0000313" key="4">
    <source>
        <dbReference type="EMBL" id="MBB5183610.1"/>
    </source>
</evidence>
<comment type="cofactor">
    <cofactor evidence="2">
        <name>a divalent metal cation</name>
        <dbReference type="ChEBI" id="CHEBI:60240"/>
    </cofactor>
</comment>
<comment type="caution">
    <text evidence="4">The sequence shown here is derived from an EMBL/GenBank/DDBJ whole genome shotgun (WGS) entry which is preliminary data.</text>
</comment>
<dbReference type="Proteomes" id="UP000539953">
    <property type="component" value="Unassembled WGS sequence"/>
</dbReference>
<dbReference type="AlphaFoldDB" id="A0A7W8FXD8"/>
<proteinExistence type="inferred from homology"/>
<dbReference type="EMBL" id="JACHHK010000006">
    <property type="protein sequence ID" value="MBB5183610.1"/>
    <property type="molecule type" value="Genomic_DNA"/>
</dbReference>
<dbReference type="RefSeq" id="WP_183328907.1">
    <property type="nucleotide sequence ID" value="NZ_JACHHK010000006.1"/>
</dbReference>
<dbReference type="Pfam" id="PF12850">
    <property type="entry name" value="Metallophos_2"/>
    <property type="match status" value="1"/>
</dbReference>
<evidence type="ECO:0000256" key="2">
    <source>
        <dbReference type="RuleBase" id="RU362039"/>
    </source>
</evidence>
<dbReference type="Gene3D" id="3.60.21.10">
    <property type="match status" value="1"/>
</dbReference>
<dbReference type="NCBIfam" id="TIGR00040">
    <property type="entry name" value="yfcE"/>
    <property type="match status" value="1"/>
</dbReference>
<feature type="domain" description="Calcineurin-like phosphoesterase" evidence="3">
    <location>
        <begin position="1"/>
        <end position="141"/>
    </location>
</feature>
<dbReference type="PANTHER" id="PTHR11124">
    <property type="entry name" value="VACUOLAR SORTING PROTEIN VPS29"/>
    <property type="match status" value="1"/>
</dbReference>
<dbReference type="GO" id="GO:0046872">
    <property type="term" value="F:metal ion binding"/>
    <property type="evidence" value="ECO:0007669"/>
    <property type="project" value="UniProtKB-KW"/>
</dbReference>
<dbReference type="SUPFAM" id="SSF56300">
    <property type="entry name" value="Metallo-dependent phosphatases"/>
    <property type="match status" value="1"/>
</dbReference>
<dbReference type="InterPro" id="IPR000979">
    <property type="entry name" value="Phosphodiesterase_MJ0936/Vps29"/>
</dbReference>
<dbReference type="GO" id="GO:0016787">
    <property type="term" value="F:hydrolase activity"/>
    <property type="evidence" value="ECO:0007669"/>
    <property type="project" value="UniProtKB-UniRule"/>
</dbReference>
<evidence type="ECO:0000313" key="5">
    <source>
        <dbReference type="Proteomes" id="UP000539953"/>
    </source>
</evidence>
<accession>A0A7W8FXD8</accession>
<organism evidence="4 5">
    <name type="scientific">Catenisphaera adipataccumulans</name>
    <dbReference type="NCBI Taxonomy" id="700500"/>
    <lineage>
        <taxon>Bacteria</taxon>
        <taxon>Bacillati</taxon>
        <taxon>Bacillota</taxon>
        <taxon>Erysipelotrichia</taxon>
        <taxon>Erysipelotrichales</taxon>
        <taxon>Erysipelotrichaceae</taxon>
        <taxon>Catenisphaera</taxon>
    </lineage>
</organism>
<evidence type="ECO:0000256" key="1">
    <source>
        <dbReference type="ARBA" id="ARBA00008950"/>
    </source>
</evidence>
<keyword evidence="2" id="KW-0479">Metal-binding</keyword>
<dbReference type="EC" id="3.1.4.-" evidence="2"/>
<dbReference type="InterPro" id="IPR029052">
    <property type="entry name" value="Metallo-depent_PP-like"/>
</dbReference>